<evidence type="ECO:0000256" key="2">
    <source>
        <dbReference type="ARBA" id="ARBA00022676"/>
    </source>
</evidence>
<keyword evidence="2" id="KW-0328">Glycosyltransferase</keyword>
<reference evidence="9" key="1">
    <citation type="journal article" date="2014" name="Int. J. Syst. Evol. Microbiol.">
        <title>Complete genome sequence of Corynebacterium casei LMG S-19264T (=DSM 44701T), isolated from a smear-ripened cheese.</title>
        <authorList>
            <consortium name="US DOE Joint Genome Institute (JGI-PGF)"/>
            <person name="Walter F."/>
            <person name="Albersmeier A."/>
            <person name="Kalinowski J."/>
            <person name="Ruckert C."/>
        </authorList>
    </citation>
    <scope>NUCLEOTIDE SEQUENCE</scope>
    <source>
        <strain evidence="9">CGMCC 1.12777</strain>
    </source>
</reference>
<evidence type="ECO:0000256" key="4">
    <source>
        <dbReference type="ARBA" id="ARBA00022692"/>
    </source>
</evidence>
<keyword evidence="6 7" id="KW-0472">Membrane</keyword>
<dbReference type="InterPro" id="IPR050256">
    <property type="entry name" value="Glycosyltransferase_2"/>
</dbReference>
<keyword evidence="10" id="KW-1185">Reference proteome</keyword>
<proteinExistence type="predicted"/>
<dbReference type="Pfam" id="PF00535">
    <property type="entry name" value="Glycos_transf_2"/>
    <property type="match status" value="1"/>
</dbReference>
<dbReference type="InterPro" id="IPR001173">
    <property type="entry name" value="Glyco_trans_2-like"/>
</dbReference>
<dbReference type="AlphaFoldDB" id="A0A8J2ZXH6"/>
<dbReference type="SUPFAM" id="SSF53448">
    <property type="entry name" value="Nucleotide-diphospho-sugar transferases"/>
    <property type="match status" value="1"/>
</dbReference>
<dbReference type="EMBL" id="BMFV01000025">
    <property type="protein sequence ID" value="GGH85216.1"/>
    <property type="molecule type" value="Genomic_DNA"/>
</dbReference>
<keyword evidence="5 7" id="KW-1133">Transmembrane helix</keyword>
<organism evidence="9 10">
    <name type="scientific">Pullulanibacillus pueri</name>
    <dbReference type="NCBI Taxonomy" id="1437324"/>
    <lineage>
        <taxon>Bacteria</taxon>
        <taxon>Bacillati</taxon>
        <taxon>Bacillota</taxon>
        <taxon>Bacilli</taxon>
        <taxon>Bacillales</taxon>
        <taxon>Sporolactobacillaceae</taxon>
        <taxon>Pullulanibacillus</taxon>
    </lineage>
</organism>
<feature type="domain" description="Glycosyltransferase 2-like" evidence="8">
    <location>
        <begin position="6"/>
        <end position="163"/>
    </location>
</feature>
<evidence type="ECO:0000256" key="3">
    <source>
        <dbReference type="ARBA" id="ARBA00022679"/>
    </source>
</evidence>
<sequence>MNPKISVVTPVYGCEGCIKELYNRIKQALETIHSHFEIIMVNDSSPDQSWSMIQKLAQQDPRVKGLAFSRNFGQHSAITAGLDYSSGDWVVVMDCDLQDQPEEIKSLYNKAMEGYDIVFARRAERQDRWLKRLQSKLFYKVYDYFTDNHYDHSIANFSICSRTVVDQLCLMREKSRSYPLFLKWLGFKWTAIDVKHAARTTGKSSYTFSKLINFAIDSIVSQSNKPLRLSIKFGFLIAFISMVYGCFLIYKYLFLFQPIAGWTSVMVSIYFIGGLLFANLGIIGLYLGKVFDEAKDRPLYIIKNKVGFTDDDHQQFNALSSVKE</sequence>
<dbReference type="Proteomes" id="UP000656813">
    <property type="component" value="Unassembled WGS sequence"/>
</dbReference>
<dbReference type="PANTHER" id="PTHR48090:SF1">
    <property type="entry name" value="PROPHAGE BACTOPRENOL GLUCOSYL TRANSFERASE HOMOLOG"/>
    <property type="match status" value="1"/>
</dbReference>
<dbReference type="GO" id="GO:0005886">
    <property type="term" value="C:plasma membrane"/>
    <property type="evidence" value="ECO:0007669"/>
    <property type="project" value="TreeGrafter"/>
</dbReference>
<evidence type="ECO:0000313" key="10">
    <source>
        <dbReference type="Proteomes" id="UP000656813"/>
    </source>
</evidence>
<accession>A0A8J2ZXH6</accession>
<dbReference type="InterPro" id="IPR029044">
    <property type="entry name" value="Nucleotide-diphossugar_trans"/>
</dbReference>
<feature type="transmembrane region" description="Helical" evidence="7">
    <location>
        <begin position="233"/>
        <end position="253"/>
    </location>
</feature>
<evidence type="ECO:0000259" key="8">
    <source>
        <dbReference type="Pfam" id="PF00535"/>
    </source>
</evidence>
<comment type="subcellular location">
    <subcellularLocation>
        <location evidence="1">Membrane</location>
        <topology evidence="1">Multi-pass membrane protein</topology>
    </subcellularLocation>
</comment>
<dbReference type="PANTHER" id="PTHR48090">
    <property type="entry name" value="UNDECAPRENYL-PHOSPHATE 4-DEOXY-4-FORMAMIDO-L-ARABINOSE TRANSFERASE-RELATED"/>
    <property type="match status" value="1"/>
</dbReference>
<comment type="caution">
    <text evidence="9">The sequence shown here is derived from an EMBL/GenBank/DDBJ whole genome shotgun (WGS) entry which is preliminary data.</text>
</comment>
<dbReference type="CDD" id="cd04187">
    <property type="entry name" value="DPM1_like_bac"/>
    <property type="match status" value="1"/>
</dbReference>
<evidence type="ECO:0000256" key="1">
    <source>
        <dbReference type="ARBA" id="ARBA00004141"/>
    </source>
</evidence>
<name>A0A8J2ZXH6_9BACL</name>
<keyword evidence="3 9" id="KW-0808">Transferase</keyword>
<keyword evidence="4 7" id="KW-0812">Transmembrane</keyword>
<gene>
    <name evidence="9" type="ORF">GCM10007096_30090</name>
</gene>
<evidence type="ECO:0000256" key="5">
    <source>
        <dbReference type="ARBA" id="ARBA00022989"/>
    </source>
</evidence>
<protein>
    <submittedName>
        <fullName evidence="9">Glycosyl transferase</fullName>
    </submittedName>
</protein>
<evidence type="ECO:0000313" key="9">
    <source>
        <dbReference type="EMBL" id="GGH85216.1"/>
    </source>
</evidence>
<dbReference type="Gene3D" id="3.90.550.10">
    <property type="entry name" value="Spore Coat Polysaccharide Biosynthesis Protein SpsA, Chain A"/>
    <property type="match status" value="1"/>
</dbReference>
<feature type="transmembrane region" description="Helical" evidence="7">
    <location>
        <begin position="259"/>
        <end position="287"/>
    </location>
</feature>
<dbReference type="RefSeq" id="WP_188498205.1">
    <property type="nucleotide sequence ID" value="NZ_BMFV01000025.1"/>
</dbReference>
<reference evidence="9" key="2">
    <citation type="submission" date="2020-09" db="EMBL/GenBank/DDBJ databases">
        <authorList>
            <person name="Sun Q."/>
            <person name="Zhou Y."/>
        </authorList>
    </citation>
    <scope>NUCLEOTIDE SEQUENCE</scope>
    <source>
        <strain evidence="9">CGMCC 1.12777</strain>
    </source>
</reference>
<evidence type="ECO:0000256" key="7">
    <source>
        <dbReference type="SAM" id="Phobius"/>
    </source>
</evidence>
<evidence type="ECO:0000256" key="6">
    <source>
        <dbReference type="ARBA" id="ARBA00023136"/>
    </source>
</evidence>
<dbReference type="GO" id="GO:0016757">
    <property type="term" value="F:glycosyltransferase activity"/>
    <property type="evidence" value="ECO:0007669"/>
    <property type="project" value="UniProtKB-KW"/>
</dbReference>